<dbReference type="EMBL" id="JAOYFB010000038">
    <property type="protein sequence ID" value="KAK4028483.1"/>
    <property type="molecule type" value="Genomic_DNA"/>
</dbReference>
<evidence type="ECO:0000313" key="3">
    <source>
        <dbReference type="Proteomes" id="UP001234178"/>
    </source>
</evidence>
<accession>A0ABR0AU56</accession>
<comment type="caution">
    <text evidence="2">The sequence shown here is derived from an EMBL/GenBank/DDBJ whole genome shotgun (WGS) entry which is preliminary data.</text>
</comment>
<dbReference type="Proteomes" id="UP001234178">
    <property type="component" value="Unassembled WGS sequence"/>
</dbReference>
<name>A0ABR0AU56_9CRUS</name>
<feature type="compositionally biased region" description="Polar residues" evidence="1">
    <location>
        <begin position="15"/>
        <end position="33"/>
    </location>
</feature>
<sequence length="113" mass="12893">MATCPTQYPPPSVDSKPSANDNNMNSHPNTVAGRSTEGFREPSGRRIIQNPTGAVCGLIIHGGWIIRVVTGLLWRVEQLRSFRTQWRMDHKGYRNSRRIDHTIAAYWLDWSQC</sequence>
<evidence type="ECO:0000313" key="2">
    <source>
        <dbReference type="EMBL" id="KAK4028483.1"/>
    </source>
</evidence>
<feature type="region of interest" description="Disordered" evidence="1">
    <location>
        <begin position="1"/>
        <end position="46"/>
    </location>
</feature>
<reference evidence="2 3" key="1">
    <citation type="journal article" date="2023" name="Nucleic Acids Res.">
        <title>The hologenome of Daphnia magna reveals possible DNA methylation and microbiome-mediated evolution of the host genome.</title>
        <authorList>
            <person name="Chaturvedi A."/>
            <person name="Li X."/>
            <person name="Dhandapani V."/>
            <person name="Marshall H."/>
            <person name="Kissane S."/>
            <person name="Cuenca-Cambronero M."/>
            <person name="Asole G."/>
            <person name="Calvet F."/>
            <person name="Ruiz-Romero M."/>
            <person name="Marangio P."/>
            <person name="Guigo R."/>
            <person name="Rago D."/>
            <person name="Mirbahai L."/>
            <person name="Eastwood N."/>
            <person name="Colbourne J.K."/>
            <person name="Zhou J."/>
            <person name="Mallon E."/>
            <person name="Orsini L."/>
        </authorList>
    </citation>
    <scope>NUCLEOTIDE SEQUENCE [LARGE SCALE GENOMIC DNA]</scope>
    <source>
        <strain evidence="2">LRV0_1</strain>
    </source>
</reference>
<gene>
    <name evidence="2" type="ORF">OUZ56_017753</name>
</gene>
<protein>
    <submittedName>
        <fullName evidence="2">Uncharacterized protein</fullName>
    </submittedName>
</protein>
<evidence type="ECO:0000256" key="1">
    <source>
        <dbReference type="SAM" id="MobiDB-lite"/>
    </source>
</evidence>
<organism evidence="2 3">
    <name type="scientific">Daphnia magna</name>
    <dbReference type="NCBI Taxonomy" id="35525"/>
    <lineage>
        <taxon>Eukaryota</taxon>
        <taxon>Metazoa</taxon>
        <taxon>Ecdysozoa</taxon>
        <taxon>Arthropoda</taxon>
        <taxon>Crustacea</taxon>
        <taxon>Branchiopoda</taxon>
        <taxon>Diplostraca</taxon>
        <taxon>Cladocera</taxon>
        <taxon>Anomopoda</taxon>
        <taxon>Daphniidae</taxon>
        <taxon>Daphnia</taxon>
    </lineage>
</organism>
<proteinExistence type="predicted"/>
<keyword evidence="3" id="KW-1185">Reference proteome</keyword>